<name>A0ABM3G9S2_NEOLC</name>
<dbReference type="Proteomes" id="UP000829291">
    <property type="component" value="Chromosome 5"/>
</dbReference>
<dbReference type="InterPro" id="IPR002018">
    <property type="entry name" value="CarbesteraseB"/>
</dbReference>
<feature type="domain" description="Carboxylesterase type B" evidence="3">
    <location>
        <begin position="26"/>
        <end position="108"/>
    </location>
</feature>
<protein>
    <submittedName>
        <fullName evidence="5">Venom carboxylesterase-6-like</fullName>
    </submittedName>
</protein>
<gene>
    <name evidence="5" type="primary">LOC124294669</name>
</gene>
<evidence type="ECO:0000259" key="3">
    <source>
        <dbReference type="Pfam" id="PF00135"/>
    </source>
</evidence>
<dbReference type="GeneID" id="124294669"/>
<proteinExistence type="predicted"/>
<dbReference type="Gene3D" id="3.40.50.1820">
    <property type="entry name" value="alpha/beta hydrolase"/>
    <property type="match status" value="2"/>
</dbReference>
<feature type="domain" description="Carboxylesterase type B" evidence="3">
    <location>
        <begin position="109"/>
        <end position="173"/>
    </location>
</feature>
<keyword evidence="2" id="KW-0732">Signal</keyword>
<keyword evidence="1" id="KW-0325">Glycoprotein</keyword>
<evidence type="ECO:0000313" key="4">
    <source>
        <dbReference type="Proteomes" id="UP000829291"/>
    </source>
</evidence>
<accession>A0ABM3G9S2</accession>
<evidence type="ECO:0000256" key="2">
    <source>
        <dbReference type="SAM" id="SignalP"/>
    </source>
</evidence>
<dbReference type="Pfam" id="PF00135">
    <property type="entry name" value="COesterase"/>
    <property type="match status" value="2"/>
</dbReference>
<evidence type="ECO:0000313" key="5">
    <source>
        <dbReference type="RefSeq" id="XP_046596995.1"/>
    </source>
</evidence>
<organism evidence="4 5">
    <name type="scientific">Neodiprion lecontei</name>
    <name type="common">Redheaded pine sawfly</name>
    <dbReference type="NCBI Taxonomy" id="441921"/>
    <lineage>
        <taxon>Eukaryota</taxon>
        <taxon>Metazoa</taxon>
        <taxon>Ecdysozoa</taxon>
        <taxon>Arthropoda</taxon>
        <taxon>Hexapoda</taxon>
        <taxon>Insecta</taxon>
        <taxon>Pterygota</taxon>
        <taxon>Neoptera</taxon>
        <taxon>Endopterygota</taxon>
        <taxon>Hymenoptera</taxon>
        <taxon>Tenthredinoidea</taxon>
        <taxon>Diprionidae</taxon>
        <taxon>Diprioninae</taxon>
        <taxon>Neodiprion</taxon>
    </lineage>
</organism>
<sequence>MKSWIVATFLIGYGLCDTQNDTQTANPSANTTVGLILGYFRTWYGGRRFKAFEGIRYAEPPIGSLRFEIPRPVSPKPDVTEAKQYGSECLQYAKAGSADVKLFGSEDCFLSTQDDIVPGNMGLKDQVVAMRWVKDNIRYFGGDPSQITIVEQSVGGVSVQYHYLTNITSDLFQMIGECIFIIDTNLIASPTISNPLIYQVDFYSKPDVGVEWSKLNPCKTKFSYLQIAGPSDINMNSSANFGDKRFWESINFQENMISLDDLMEVVK</sequence>
<feature type="signal peptide" evidence="2">
    <location>
        <begin position="1"/>
        <end position="18"/>
    </location>
</feature>
<dbReference type="InterPro" id="IPR050309">
    <property type="entry name" value="Type-B_Carboxylest/Lipase"/>
</dbReference>
<dbReference type="InterPro" id="IPR029058">
    <property type="entry name" value="AB_hydrolase_fold"/>
</dbReference>
<dbReference type="SUPFAM" id="SSF53474">
    <property type="entry name" value="alpha/beta-Hydrolases"/>
    <property type="match status" value="1"/>
</dbReference>
<evidence type="ECO:0000256" key="1">
    <source>
        <dbReference type="ARBA" id="ARBA00023180"/>
    </source>
</evidence>
<reference evidence="5" key="1">
    <citation type="submission" date="2025-08" db="UniProtKB">
        <authorList>
            <consortium name="RefSeq"/>
        </authorList>
    </citation>
    <scope>IDENTIFICATION</scope>
    <source>
        <tissue evidence="5">Thorax and Abdomen</tissue>
    </source>
</reference>
<dbReference type="PANTHER" id="PTHR11559">
    <property type="entry name" value="CARBOXYLESTERASE"/>
    <property type="match status" value="1"/>
</dbReference>
<dbReference type="RefSeq" id="XP_046596995.1">
    <property type="nucleotide sequence ID" value="XM_046741039.1"/>
</dbReference>
<feature type="chain" id="PRO_5047118547" evidence="2">
    <location>
        <begin position="19"/>
        <end position="267"/>
    </location>
</feature>
<keyword evidence="4" id="KW-1185">Reference proteome</keyword>